<dbReference type="InterPro" id="IPR043502">
    <property type="entry name" value="DNA/RNA_pol_sf"/>
</dbReference>
<dbReference type="InterPro" id="IPR043128">
    <property type="entry name" value="Rev_trsase/Diguanyl_cyclase"/>
</dbReference>
<proteinExistence type="predicted"/>
<dbReference type="PANTHER" id="PTHR47027:SF20">
    <property type="entry name" value="REVERSE TRANSCRIPTASE-LIKE PROTEIN WITH RNA-DIRECTED DNA POLYMERASE DOMAIN"/>
    <property type="match status" value="1"/>
</dbReference>
<dbReference type="PROSITE" id="PS50878">
    <property type="entry name" value="RT_POL"/>
    <property type="match status" value="1"/>
</dbReference>
<comment type="caution">
    <text evidence="2">The sequence shown here is derived from an EMBL/GenBank/DDBJ whole genome shotgun (WGS) entry which is preliminary data.</text>
</comment>
<organism evidence="2 3">
    <name type="scientific">Zophobas morio</name>
    <dbReference type="NCBI Taxonomy" id="2755281"/>
    <lineage>
        <taxon>Eukaryota</taxon>
        <taxon>Metazoa</taxon>
        <taxon>Ecdysozoa</taxon>
        <taxon>Arthropoda</taxon>
        <taxon>Hexapoda</taxon>
        <taxon>Insecta</taxon>
        <taxon>Pterygota</taxon>
        <taxon>Neoptera</taxon>
        <taxon>Endopterygota</taxon>
        <taxon>Coleoptera</taxon>
        <taxon>Polyphaga</taxon>
        <taxon>Cucujiformia</taxon>
        <taxon>Tenebrionidae</taxon>
        <taxon>Zophobas</taxon>
    </lineage>
</organism>
<dbReference type="Proteomes" id="UP001168821">
    <property type="component" value="Unassembled WGS sequence"/>
</dbReference>
<evidence type="ECO:0000313" key="3">
    <source>
        <dbReference type="Proteomes" id="UP001168821"/>
    </source>
</evidence>
<keyword evidence="3" id="KW-1185">Reference proteome</keyword>
<dbReference type="Gene3D" id="3.30.70.270">
    <property type="match status" value="1"/>
</dbReference>
<evidence type="ECO:0000259" key="1">
    <source>
        <dbReference type="PROSITE" id="PS50878"/>
    </source>
</evidence>
<feature type="domain" description="Reverse transcriptase" evidence="1">
    <location>
        <begin position="1"/>
        <end position="127"/>
    </location>
</feature>
<name>A0AA38MHM2_9CUCU</name>
<dbReference type="Pfam" id="PF00078">
    <property type="entry name" value="RVT_1"/>
    <property type="match status" value="1"/>
</dbReference>
<protein>
    <recommendedName>
        <fullName evidence="1">Reverse transcriptase domain-containing protein</fullName>
    </recommendedName>
</protein>
<dbReference type="PANTHER" id="PTHR47027">
    <property type="entry name" value="REVERSE TRANSCRIPTASE DOMAIN-CONTAINING PROTEIN"/>
    <property type="match status" value="1"/>
</dbReference>
<sequence>MVMEYVKATLTTSSTVFNVGHEESSSVSINRGVCPGVPLSPMLFNVVVDELFGDISSNYKGCPMGMGASCSIVAFVDDIVLLAENEVDLQRSIDKASKFFSRRGISLNPSKCYALIKKRIGWLTLTLSGT</sequence>
<evidence type="ECO:0000313" key="2">
    <source>
        <dbReference type="EMBL" id="KAJ3656139.1"/>
    </source>
</evidence>
<dbReference type="AlphaFoldDB" id="A0AA38MHM2"/>
<dbReference type="InterPro" id="IPR000477">
    <property type="entry name" value="RT_dom"/>
</dbReference>
<dbReference type="EMBL" id="JALNTZ010000004">
    <property type="protein sequence ID" value="KAJ3656139.1"/>
    <property type="molecule type" value="Genomic_DNA"/>
</dbReference>
<gene>
    <name evidence="2" type="ORF">Zmor_015237</name>
</gene>
<dbReference type="SUPFAM" id="SSF56672">
    <property type="entry name" value="DNA/RNA polymerases"/>
    <property type="match status" value="1"/>
</dbReference>
<accession>A0AA38MHM2</accession>
<dbReference type="GO" id="GO:0071897">
    <property type="term" value="P:DNA biosynthetic process"/>
    <property type="evidence" value="ECO:0007669"/>
    <property type="project" value="UniProtKB-ARBA"/>
</dbReference>
<reference evidence="2" key="1">
    <citation type="journal article" date="2023" name="G3 (Bethesda)">
        <title>Whole genome assemblies of Zophobas morio and Tenebrio molitor.</title>
        <authorList>
            <person name="Kaur S."/>
            <person name="Stinson S.A."/>
            <person name="diCenzo G.C."/>
        </authorList>
    </citation>
    <scope>NUCLEOTIDE SEQUENCE</scope>
    <source>
        <strain evidence="2">QUZm001</strain>
    </source>
</reference>